<reference evidence="24" key="1">
    <citation type="submission" date="2025-08" db="UniProtKB">
        <authorList>
            <consortium name="Ensembl"/>
        </authorList>
    </citation>
    <scope>IDENTIFICATION</scope>
</reference>
<dbReference type="GO" id="GO:0016849">
    <property type="term" value="F:phosphorus-oxygen lyase activity"/>
    <property type="evidence" value="ECO:0007669"/>
    <property type="project" value="Ensembl"/>
</dbReference>
<evidence type="ECO:0000256" key="1">
    <source>
        <dbReference type="ARBA" id="ARBA00004606"/>
    </source>
</evidence>
<dbReference type="PANTHER" id="PTHR10912">
    <property type="entry name" value="ADP-RIBOSYL CYCLASE"/>
    <property type="match status" value="1"/>
</dbReference>
<evidence type="ECO:0000256" key="20">
    <source>
        <dbReference type="ARBA" id="ARBA00031355"/>
    </source>
</evidence>
<evidence type="ECO:0000256" key="23">
    <source>
        <dbReference type="SAM" id="Phobius"/>
    </source>
</evidence>
<proteinExistence type="inferred from homology"/>
<dbReference type="GO" id="GO:0005886">
    <property type="term" value="C:plasma membrane"/>
    <property type="evidence" value="ECO:0007669"/>
    <property type="project" value="Ensembl"/>
</dbReference>
<accession>A0A8C5ZR16</accession>
<evidence type="ECO:0000256" key="21">
    <source>
        <dbReference type="ARBA" id="ARBA00031840"/>
    </source>
</evidence>
<evidence type="ECO:0000256" key="14">
    <source>
        <dbReference type="ARBA" id="ARBA00023136"/>
    </source>
</evidence>
<dbReference type="GO" id="GO:0050853">
    <property type="term" value="P:B cell receptor signaling pathway"/>
    <property type="evidence" value="ECO:0007669"/>
    <property type="project" value="Ensembl"/>
</dbReference>
<evidence type="ECO:0000256" key="2">
    <source>
        <dbReference type="ARBA" id="ARBA00005406"/>
    </source>
</evidence>
<dbReference type="GO" id="GO:0043066">
    <property type="term" value="P:negative regulation of apoptotic process"/>
    <property type="evidence" value="ECO:0007669"/>
    <property type="project" value="Ensembl"/>
</dbReference>
<evidence type="ECO:0000256" key="12">
    <source>
        <dbReference type="ARBA" id="ARBA00022989"/>
    </source>
</evidence>
<keyword evidence="10" id="KW-0521">NADP</keyword>
<dbReference type="CTD" id="952"/>
<dbReference type="RefSeq" id="XP_015337460.1">
    <property type="nucleotide sequence ID" value="XM_015481974.2"/>
</dbReference>
<keyword evidence="15" id="KW-1015">Disulfide bond</keyword>
<evidence type="ECO:0000313" key="25">
    <source>
        <dbReference type="Proteomes" id="UP000694407"/>
    </source>
</evidence>
<dbReference type="GO" id="GO:0061809">
    <property type="term" value="F:NAD+ nucleosidase activity, cyclic ADP-ribose generating"/>
    <property type="evidence" value="ECO:0007669"/>
    <property type="project" value="UniProtKB-EC"/>
</dbReference>
<evidence type="ECO:0000256" key="19">
    <source>
        <dbReference type="ARBA" id="ARBA00030418"/>
    </source>
</evidence>
<dbReference type="OrthoDB" id="10028716at2759"/>
<keyword evidence="8 23" id="KW-0812">Transmembrane</keyword>
<keyword evidence="7" id="KW-0808">Transferase</keyword>
<feature type="transmembrane region" description="Helical" evidence="23">
    <location>
        <begin position="23"/>
        <end position="45"/>
    </location>
</feature>
<dbReference type="Ensembl" id="ENSMMMT00000020926.1">
    <property type="protein sequence ID" value="ENSMMMP00000018413.1"/>
    <property type="gene ID" value="ENSMMMG00000016315.1"/>
</dbReference>
<keyword evidence="9" id="KW-0378">Hydrolase</keyword>
<evidence type="ECO:0000256" key="11">
    <source>
        <dbReference type="ARBA" id="ARBA00022968"/>
    </source>
</evidence>
<comment type="subcellular location">
    <subcellularLocation>
        <location evidence="1">Membrane</location>
        <topology evidence="1">Single-pass type II membrane protein</topology>
    </subcellularLocation>
</comment>
<evidence type="ECO:0000256" key="9">
    <source>
        <dbReference type="ARBA" id="ARBA00022801"/>
    </source>
</evidence>
<dbReference type="Gene3D" id="1.20.82.10">
    <property type="entry name" value="ADP Ribosyl Cyclase, Chain A, domain 1"/>
    <property type="match status" value="1"/>
</dbReference>
<dbReference type="SUPFAM" id="SSF52309">
    <property type="entry name" value="N-(deoxy)ribosyltransferase-like"/>
    <property type="match status" value="1"/>
</dbReference>
<name>A0A8C5ZR16_MARMA</name>
<evidence type="ECO:0000256" key="18">
    <source>
        <dbReference type="ARBA" id="ARBA00030272"/>
    </source>
</evidence>
<keyword evidence="13" id="KW-0520">NAD</keyword>
<dbReference type="GO" id="GO:0045892">
    <property type="term" value="P:negative regulation of DNA-templated transcription"/>
    <property type="evidence" value="ECO:0007669"/>
    <property type="project" value="Ensembl"/>
</dbReference>
<dbReference type="EC" id="2.4.99.20" evidence="5"/>
<dbReference type="Proteomes" id="UP000694407">
    <property type="component" value="Unplaced"/>
</dbReference>
<dbReference type="PANTHER" id="PTHR10912:SF5">
    <property type="entry name" value="ADP-RIBOSYL CYCLASE_CYCLIC ADP-RIBOSE HYDROLASE 1"/>
    <property type="match status" value="1"/>
</dbReference>
<dbReference type="Gene3D" id="3.40.50.720">
    <property type="entry name" value="NAD(P)-binding Rossmann-like Domain"/>
    <property type="match status" value="1"/>
</dbReference>
<dbReference type="GO" id="GO:0045893">
    <property type="term" value="P:positive regulation of DNA-templated transcription"/>
    <property type="evidence" value="ECO:0007669"/>
    <property type="project" value="Ensembl"/>
</dbReference>
<evidence type="ECO:0000256" key="5">
    <source>
        <dbReference type="ARBA" id="ARBA00012600"/>
    </source>
</evidence>
<evidence type="ECO:0000256" key="10">
    <source>
        <dbReference type="ARBA" id="ARBA00022857"/>
    </source>
</evidence>
<dbReference type="GeneTree" id="ENSGT00390000017291"/>
<dbReference type="GO" id="GO:0042802">
    <property type="term" value="F:identical protein binding"/>
    <property type="evidence" value="ECO:0007669"/>
    <property type="project" value="Ensembl"/>
</dbReference>
<keyword evidence="14 23" id="KW-0472">Membrane</keyword>
<dbReference type="Pfam" id="PF02267">
    <property type="entry name" value="Rib_hydrolayse"/>
    <property type="match status" value="1"/>
</dbReference>
<dbReference type="AlphaFoldDB" id="A0A8C5ZR16"/>
<dbReference type="GO" id="GO:0016740">
    <property type="term" value="F:transferase activity"/>
    <property type="evidence" value="ECO:0007669"/>
    <property type="project" value="UniProtKB-KW"/>
</dbReference>
<reference evidence="24" key="2">
    <citation type="submission" date="2025-09" db="UniProtKB">
        <authorList>
            <consortium name="Ensembl"/>
        </authorList>
    </citation>
    <scope>IDENTIFICATION</scope>
</reference>
<evidence type="ECO:0000256" key="13">
    <source>
        <dbReference type="ARBA" id="ARBA00023027"/>
    </source>
</evidence>
<evidence type="ECO:0000256" key="6">
    <source>
        <dbReference type="ARBA" id="ARBA00015644"/>
    </source>
</evidence>
<dbReference type="GO" id="GO:0009410">
    <property type="term" value="P:response to xenobiotic stimulus"/>
    <property type="evidence" value="ECO:0007669"/>
    <property type="project" value="Ensembl"/>
</dbReference>
<protein>
    <recommendedName>
        <fullName evidence="6">ADP-ribosyl cyclase/cyclic ADP-ribose hydrolase 1</fullName>
        <ecNumber evidence="5">2.4.99.20</ecNumber>
        <ecNumber evidence="4">3.2.2.6</ecNumber>
    </recommendedName>
    <alternativeName>
        <fullName evidence="21">2'-phospho-ADP-ribosyl cyclase</fullName>
    </alternativeName>
    <alternativeName>
        <fullName evidence="19">2'-phospho-ADP-ribosyl cyclase/2'-phospho-cyclic-ADP-ribose transferase</fullName>
    </alternativeName>
    <alternativeName>
        <fullName evidence="17">2'-phospho-cyclic-ADP-ribose transferase</fullName>
    </alternativeName>
    <alternativeName>
        <fullName evidence="20">ADP-ribosyl cyclase 1</fullName>
    </alternativeName>
    <alternativeName>
        <fullName evidence="18">Cyclic ADP-ribose hydrolase 1</fullName>
    </alternativeName>
</protein>
<dbReference type="GeneID" id="107139142"/>
<keyword evidence="11" id="KW-0735">Signal-anchor</keyword>
<dbReference type="GO" id="GO:0030890">
    <property type="term" value="P:positive regulation of B cell proliferation"/>
    <property type="evidence" value="ECO:0007669"/>
    <property type="project" value="Ensembl"/>
</dbReference>
<evidence type="ECO:0000256" key="3">
    <source>
        <dbReference type="ARBA" id="ARBA00011738"/>
    </source>
</evidence>
<evidence type="ECO:0000256" key="22">
    <source>
        <dbReference type="ARBA" id="ARBA00049238"/>
    </source>
</evidence>
<comment type="similarity">
    <text evidence="2">Belongs to the ADP-ribosyl cyclase family.</text>
</comment>
<dbReference type="CDD" id="cd04759">
    <property type="entry name" value="Rib_hydrolase"/>
    <property type="match status" value="1"/>
</dbReference>
<evidence type="ECO:0000256" key="7">
    <source>
        <dbReference type="ARBA" id="ARBA00022679"/>
    </source>
</evidence>
<evidence type="ECO:0000256" key="17">
    <source>
        <dbReference type="ARBA" id="ARBA00029787"/>
    </source>
</evidence>
<evidence type="ECO:0000256" key="16">
    <source>
        <dbReference type="ARBA" id="ARBA00023180"/>
    </source>
</evidence>
<comment type="catalytic activity">
    <reaction evidence="22">
        <text>NAD(+) + H2O = ADP-D-ribose + nicotinamide + H(+)</text>
        <dbReference type="Rhea" id="RHEA:16301"/>
        <dbReference type="ChEBI" id="CHEBI:15377"/>
        <dbReference type="ChEBI" id="CHEBI:15378"/>
        <dbReference type="ChEBI" id="CHEBI:17154"/>
        <dbReference type="ChEBI" id="CHEBI:57540"/>
        <dbReference type="ChEBI" id="CHEBI:57967"/>
        <dbReference type="EC" id="3.2.2.6"/>
    </reaction>
</comment>
<evidence type="ECO:0000256" key="15">
    <source>
        <dbReference type="ARBA" id="ARBA00023157"/>
    </source>
</evidence>
<dbReference type="KEGG" id="mmma:107139142"/>
<dbReference type="InterPro" id="IPR003193">
    <property type="entry name" value="ADP-ribosyl_cyclase"/>
</dbReference>
<organism evidence="24 25">
    <name type="scientific">Marmota marmota marmota</name>
    <name type="common">Alpine marmot</name>
    <dbReference type="NCBI Taxonomy" id="9994"/>
    <lineage>
        <taxon>Eukaryota</taxon>
        <taxon>Metazoa</taxon>
        <taxon>Chordata</taxon>
        <taxon>Craniata</taxon>
        <taxon>Vertebrata</taxon>
        <taxon>Euteleostomi</taxon>
        <taxon>Mammalia</taxon>
        <taxon>Eutheria</taxon>
        <taxon>Euarchontoglires</taxon>
        <taxon>Glires</taxon>
        <taxon>Rodentia</taxon>
        <taxon>Sciuromorpha</taxon>
        <taxon>Sciuridae</taxon>
        <taxon>Xerinae</taxon>
        <taxon>Marmotini</taxon>
        <taxon>Marmota</taxon>
    </lineage>
</organism>
<evidence type="ECO:0000256" key="8">
    <source>
        <dbReference type="ARBA" id="ARBA00022692"/>
    </source>
</evidence>
<evidence type="ECO:0000313" key="24">
    <source>
        <dbReference type="Ensembl" id="ENSMMMP00000018413.1"/>
    </source>
</evidence>
<evidence type="ECO:0000256" key="4">
    <source>
        <dbReference type="ARBA" id="ARBA00011982"/>
    </source>
</evidence>
<keyword evidence="16" id="KW-0325">Glycoprotein</keyword>
<comment type="subunit">
    <text evidence="3">Homodimer.</text>
</comment>
<keyword evidence="25" id="KW-1185">Reference proteome</keyword>
<dbReference type="GO" id="GO:0009986">
    <property type="term" value="C:cell surface"/>
    <property type="evidence" value="ECO:0007669"/>
    <property type="project" value="Ensembl"/>
</dbReference>
<sequence length="307" mass="34497">MSSYEFSPVRSGEEPCCQISKKALIGFGVGLLVVSLAVVVAVVVLKVRSPPELLEWHGRGTTSHFSEIVLGRCFTYTQLIRPELRDQDCRKILDAFKSAFLSKNPCNITKEDYQPLLKLDTQTIACNKTLFWSKLKDLVHQYTGVQQELFTLEDTLLGYMADHLTWCGDPSTSDLNYQSCPHWRNDCSNNPGSVFWKAISQKFAEAACGVVQVMLNGSLTEPFDKNSIFGSVEIFNLRPEKVHTVQAWVMQDVGKGPSDSCSGSSLNELKLIVNKRNMTFVCQNNYRPARFVQCVKNPEHPSCRSKI</sequence>
<keyword evidence="12 23" id="KW-1133">Transmembrane helix</keyword>
<dbReference type="GO" id="GO:0042100">
    <property type="term" value="P:B cell proliferation"/>
    <property type="evidence" value="ECO:0007669"/>
    <property type="project" value="Ensembl"/>
</dbReference>
<gene>
    <name evidence="24" type="primary">CD38</name>
</gene>
<dbReference type="EC" id="3.2.2.6" evidence="4"/>